<comment type="caution">
    <text evidence="3">The sequence shown here is derived from an EMBL/GenBank/DDBJ whole genome shotgun (WGS) entry which is preliminary data.</text>
</comment>
<feature type="compositionally biased region" description="Basic and acidic residues" evidence="1">
    <location>
        <begin position="99"/>
        <end position="108"/>
    </location>
</feature>
<keyword evidence="2" id="KW-0812">Transmembrane</keyword>
<organism evidence="3 4">
    <name type="scientific">Xenoophorus captivus</name>
    <dbReference type="NCBI Taxonomy" id="1517983"/>
    <lineage>
        <taxon>Eukaryota</taxon>
        <taxon>Metazoa</taxon>
        <taxon>Chordata</taxon>
        <taxon>Craniata</taxon>
        <taxon>Vertebrata</taxon>
        <taxon>Euteleostomi</taxon>
        <taxon>Actinopterygii</taxon>
        <taxon>Neopterygii</taxon>
        <taxon>Teleostei</taxon>
        <taxon>Neoteleostei</taxon>
        <taxon>Acanthomorphata</taxon>
        <taxon>Ovalentaria</taxon>
        <taxon>Atherinomorphae</taxon>
        <taxon>Cyprinodontiformes</taxon>
        <taxon>Goodeidae</taxon>
        <taxon>Xenoophorus</taxon>
    </lineage>
</organism>
<evidence type="ECO:0000256" key="2">
    <source>
        <dbReference type="SAM" id="Phobius"/>
    </source>
</evidence>
<keyword evidence="4" id="KW-1185">Reference proteome</keyword>
<evidence type="ECO:0000313" key="3">
    <source>
        <dbReference type="EMBL" id="MEQ2194576.1"/>
    </source>
</evidence>
<sequence length="108" mass="11697">THVKLFPRESLQGSCSGADSGVRGASACSLIGTILFGSYLLVFCHRFPLRPQSGRFSGSLESFLFLWCGTVARWTEKQHRGGAGKKGEGAAWNNVRRNGRAERSPPTA</sequence>
<dbReference type="Proteomes" id="UP001434883">
    <property type="component" value="Unassembled WGS sequence"/>
</dbReference>
<proteinExistence type="predicted"/>
<evidence type="ECO:0000313" key="4">
    <source>
        <dbReference type="Proteomes" id="UP001434883"/>
    </source>
</evidence>
<gene>
    <name evidence="3" type="ORF">XENOCAPTIV_000124</name>
</gene>
<accession>A0ABV0QFI1</accession>
<name>A0ABV0QFI1_9TELE</name>
<keyword evidence="2" id="KW-0472">Membrane</keyword>
<dbReference type="EMBL" id="JAHRIN010009411">
    <property type="protein sequence ID" value="MEQ2194576.1"/>
    <property type="molecule type" value="Genomic_DNA"/>
</dbReference>
<feature type="non-terminal residue" evidence="3">
    <location>
        <position position="1"/>
    </location>
</feature>
<feature type="transmembrane region" description="Helical" evidence="2">
    <location>
        <begin position="20"/>
        <end position="42"/>
    </location>
</feature>
<evidence type="ECO:0000256" key="1">
    <source>
        <dbReference type="SAM" id="MobiDB-lite"/>
    </source>
</evidence>
<reference evidence="3 4" key="1">
    <citation type="submission" date="2021-06" db="EMBL/GenBank/DDBJ databases">
        <authorList>
            <person name="Palmer J.M."/>
        </authorList>
    </citation>
    <scope>NUCLEOTIDE SEQUENCE [LARGE SCALE GENOMIC DNA]</scope>
    <source>
        <strain evidence="3 4">XC_2019</strain>
        <tissue evidence="3">Muscle</tissue>
    </source>
</reference>
<protein>
    <submittedName>
        <fullName evidence="3">Uncharacterized protein</fullName>
    </submittedName>
</protein>
<keyword evidence="2" id="KW-1133">Transmembrane helix</keyword>
<feature type="region of interest" description="Disordered" evidence="1">
    <location>
        <begin position="78"/>
        <end position="108"/>
    </location>
</feature>